<organism evidence="1 2">
    <name type="scientific">Desulfomicrobium norvegicum (strain DSM 1741 / NCIMB 8310)</name>
    <name type="common">Desulfovibrio baculatus (strain Norway 4)</name>
    <name type="synonym">Desulfovibrio desulfuricans (strain Norway 4)</name>
    <dbReference type="NCBI Taxonomy" id="52561"/>
    <lineage>
        <taxon>Bacteria</taxon>
        <taxon>Pseudomonadati</taxon>
        <taxon>Thermodesulfobacteriota</taxon>
        <taxon>Desulfovibrionia</taxon>
        <taxon>Desulfovibrionales</taxon>
        <taxon>Desulfomicrobiaceae</taxon>
        <taxon>Desulfomicrobium</taxon>
    </lineage>
</organism>
<gene>
    <name evidence="1" type="ORF">SAMN05421830_10927</name>
</gene>
<dbReference type="OrthoDB" id="9778918at2"/>
<dbReference type="RefSeq" id="WP_092193019.1">
    <property type="nucleotide sequence ID" value="NZ_FOTO01000009.1"/>
</dbReference>
<dbReference type="InterPro" id="IPR010144">
    <property type="entry name" value="CRISPR-assoc_prot_Csd1-typ"/>
</dbReference>
<dbReference type="AlphaFoldDB" id="A0A8G2F834"/>
<comment type="caution">
    <text evidence="1">The sequence shown here is derived from an EMBL/GenBank/DDBJ whole genome shotgun (WGS) entry which is preliminary data.</text>
</comment>
<accession>A0A8G2F834</accession>
<sequence length="640" mass="71648">MIKELSELGKTLRAGKADGAWVHDALKEEAISMVLTIRSDGGFASLLPIENKRTMAEAIQRTSEKKARLLLDNCGYTLGVYDSDGPAFKKKVKDKGEQKAIEIFEKDVAEKRKLFVGRIMELQNIDGLEPVIKFYEENSSQGIGKMSQEYFLKTISKKARAGNIAILISGGNQFVHELDTVYSEIINRYESIQSKMFSTGSKKCSVCLKSSFPVGDYPHFPIKGVPGDKEPAGGRKLISYNGDNNPFESYEMTGNENCMICNNCAKTYVEGLNWLLSAGNEIQVTDKKGKSKPQFRYTNRKNFGTDTAMVFWTRNNQALDEIDLLDAPSSDEVAVMVESLAAGNATGHRYLEPERFYSCTLSGAAARIAVRDWVETSLGEFRASIAQWFQDIAITSYDFDRKRSVIYYAPLYALAKSCQRRLMDAKKFDDDDTALSKVASNLWRAAIFNNIRQSSPVPVWILSKALQRAKGDKGSDKAKSLAQFSKYGVTAERAALIKLILNRNFTGGAYMITESGVQGERPIAYICGQIFAKMESIQYAALGERNAGIREKYFTYAMTTPAPAFGRLFNLSSKHFSKIKHEKPGLAVNLDKELQELCYGIDLEKFPQVLPTMFRLEEQGQFAIGYYHQKQKQFADSNTK</sequence>
<dbReference type="Pfam" id="PF09709">
    <property type="entry name" value="Cas_Csd1"/>
    <property type="match status" value="1"/>
</dbReference>
<reference evidence="1 2" key="1">
    <citation type="submission" date="2016-10" db="EMBL/GenBank/DDBJ databases">
        <authorList>
            <person name="Varghese N."/>
            <person name="Submissions S."/>
        </authorList>
    </citation>
    <scope>NUCLEOTIDE SEQUENCE [LARGE SCALE GENOMIC DNA]</scope>
    <source>
        <strain evidence="1 2">DSM 1741</strain>
    </source>
</reference>
<name>A0A8G2F834_DESNO</name>
<protein>
    <submittedName>
        <fullName evidence="1">CRISPR-associated protein Cas8c/Csd1, subtype I-C/DVULG</fullName>
    </submittedName>
</protein>
<evidence type="ECO:0000313" key="1">
    <source>
        <dbReference type="EMBL" id="SFL91376.1"/>
    </source>
</evidence>
<keyword evidence="2" id="KW-1185">Reference proteome</keyword>
<dbReference type="EMBL" id="FOTO01000009">
    <property type="protein sequence ID" value="SFL91376.1"/>
    <property type="molecule type" value="Genomic_DNA"/>
</dbReference>
<evidence type="ECO:0000313" key="2">
    <source>
        <dbReference type="Proteomes" id="UP000199581"/>
    </source>
</evidence>
<dbReference type="Proteomes" id="UP000199581">
    <property type="component" value="Unassembled WGS sequence"/>
</dbReference>
<proteinExistence type="predicted"/>